<dbReference type="InterPro" id="IPR024455">
    <property type="entry name" value="Phage_capsid"/>
</dbReference>
<evidence type="ECO:0000313" key="4">
    <source>
        <dbReference type="Proteomes" id="UP000655420"/>
    </source>
</evidence>
<dbReference type="Gene3D" id="3.30.2320.10">
    <property type="entry name" value="hypothetical protein PF0899 domain"/>
    <property type="match status" value="1"/>
</dbReference>
<keyword evidence="4" id="KW-1185">Reference proteome</keyword>
<dbReference type="InterPro" id="IPR054612">
    <property type="entry name" value="Phage_capsid-like_C"/>
</dbReference>
<dbReference type="Gene3D" id="3.30.2400.10">
    <property type="entry name" value="Major capsid protein gp5"/>
    <property type="match status" value="1"/>
</dbReference>
<dbReference type="RefSeq" id="WP_200609720.1">
    <property type="nucleotide sequence ID" value="NZ_JAEHHL010000006.1"/>
</dbReference>
<reference evidence="3" key="1">
    <citation type="submission" date="2020-12" db="EMBL/GenBank/DDBJ databases">
        <title>Bacterial taxonomy.</title>
        <authorList>
            <person name="Pan X."/>
        </authorList>
    </citation>
    <scope>NUCLEOTIDE SEQUENCE</scope>
    <source>
        <strain evidence="3">M0105</strain>
    </source>
</reference>
<proteinExistence type="predicted"/>
<protein>
    <submittedName>
        <fullName evidence="3">Phage major capsid protein</fullName>
    </submittedName>
</protein>
<dbReference type="EMBL" id="JAEHHL010000006">
    <property type="protein sequence ID" value="MBK0399510.1"/>
    <property type="molecule type" value="Genomic_DNA"/>
</dbReference>
<sequence length="390" mass="41882">MSETAKLIQEIGVAFEEFKSGYNARLDDLEKIAARPALKETSGEILTGGQKEHVDAFSRWLKNPHSPETKAHLAQFDTKAASGLSEGAGGFLVPEFLFRQIESRVQDVNPFRGLVRVIGASSGDIRLPVNNNDAGVGWVGEGDTRTATAEPTGAQRTPTTGTIYGYVSSSEELIYDSAFDVRSWFVEAVGDALANAEAEAIVTGNGTKKPTGFLNATPEAVGDNDSPARTVGALEYIATGTLGAFVANNAGSPYTCPEDVFADVAYRVRSQYRANGTWVMSSSTAAAVRKLRDSDNRSFWVDSMAMGTPPMLLGRPVVIAEQMPAIGANSYSIAFGDWRRAYTLVELGGLRITVDDNITTPGQVKFYIRRRLGGITVNDDAVKLMKFAAS</sequence>
<dbReference type="SUPFAM" id="SSF56563">
    <property type="entry name" value="Major capsid protein gp5"/>
    <property type="match status" value="1"/>
</dbReference>
<dbReference type="NCBIfam" id="TIGR01554">
    <property type="entry name" value="major_cap_HK97"/>
    <property type="match status" value="1"/>
</dbReference>
<evidence type="ECO:0000259" key="2">
    <source>
        <dbReference type="Pfam" id="PF05065"/>
    </source>
</evidence>
<comment type="caution">
    <text evidence="3">The sequence shown here is derived from an EMBL/GenBank/DDBJ whole genome shotgun (WGS) entry which is preliminary data.</text>
</comment>
<dbReference type="Pfam" id="PF05065">
    <property type="entry name" value="Phage_capsid"/>
    <property type="match status" value="1"/>
</dbReference>
<dbReference type="AlphaFoldDB" id="A0A8J7M860"/>
<organism evidence="3 4">
    <name type="scientific">Thermohalobaculum xanthum</name>
    <dbReference type="NCBI Taxonomy" id="2753746"/>
    <lineage>
        <taxon>Bacteria</taxon>
        <taxon>Pseudomonadati</taxon>
        <taxon>Pseudomonadota</taxon>
        <taxon>Alphaproteobacteria</taxon>
        <taxon>Rhodobacterales</taxon>
        <taxon>Paracoccaceae</taxon>
        <taxon>Thermohalobaculum</taxon>
    </lineage>
</organism>
<name>A0A8J7M860_9RHOB</name>
<feature type="domain" description="Phage capsid-like C-terminal" evidence="2">
    <location>
        <begin position="89"/>
        <end position="387"/>
    </location>
</feature>
<gene>
    <name evidence="3" type="ORF">H0I76_09930</name>
</gene>
<comment type="subcellular location">
    <subcellularLocation>
        <location evidence="1">Virion</location>
    </subcellularLocation>
</comment>
<evidence type="ECO:0000256" key="1">
    <source>
        <dbReference type="ARBA" id="ARBA00004328"/>
    </source>
</evidence>
<evidence type="ECO:0000313" key="3">
    <source>
        <dbReference type="EMBL" id="MBK0399510.1"/>
    </source>
</evidence>
<dbReference type="Proteomes" id="UP000655420">
    <property type="component" value="Unassembled WGS sequence"/>
</dbReference>
<accession>A0A8J7M860</accession>